<sequence>MPQRALHTLSHGGGRDLLHSPEDPRARSRSRSRSREHDQDAQDGGLPPSDRSTRGHLFSSRGREVSQSPRLWGLPPRRRSLSESSRRFLSFPDVTRADFDGKIGSSAPNSKKAKKGHKVKDLDRNKKTKKYRKENNEGDGEGFRERGRKEKLARDRDKKMSREKEKHRGRGQRGVTEWGVSGGDRRELDRDRYRGVGGERRRRVFEYNTAGWPPDAIRQHPLGWAPPPFLKVRLRSRNVRAEGGRGMYWHREGQGVRQREENKRGLKYIPLGGRGTQHWRSEREGTLWFPQETGRDRDRDGAMSTTDAGMFDRDGDLLECPTRYVTEAEGDSSFSKWVLSGRRGVEGERQEESREDMSSDRLTEHGRKEEGDEEEGRQKALRPELLRPIIQTDPFTSMQYWDPSLPASWYFAWKGMWEAKRLEDQKRKQERERQRGWRVQSRKERVTRRAQAADKAEAKKKGKTNQQKEAEGMSVYTTEPSVLSLNKVFLDPFCVSLLLFDEQPWDPCMGVSIYTKRRNAGDVFIVSSDQALHLERGLTSALNIQSKFTLSSLPSAKLHSAKLRWQWRSAEGKMRQESRYACITRSMGTREDVKGRVALDMLLESGLVEVVIPGQQERAFRVVKFVEKMDLPNAYGRGLELLRDSSCCVGVVRLFLLPLLRPAGICPSWGNAMQVRCLPFLGLSRECDASEMFALLGSLPGM</sequence>
<feature type="compositionally biased region" description="Basic and acidic residues" evidence="1">
    <location>
        <begin position="343"/>
        <end position="384"/>
    </location>
</feature>
<feature type="compositionally biased region" description="Basic and acidic residues" evidence="1">
    <location>
        <begin position="13"/>
        <end position="26"/>
    </location>
</feature>
<reference evidence="2" key="1">
    <citation type="submission" date="2014-11" db="EMBL/GenBank/DDBJ databases">
        <authorList>
            <person name="Otto D Thomas"/>
            <person name="Naeem Raeece"/>
        </authorList>
    </citation>
    <scope>NUCLEOTIDE SEQUENCE</scope>
</reference>
<dbReference type="EMBL" id="CDMZ01003426">
    <property type="protein sequence ID" value="CEM46330.1"/>
    <property type="molecule type" value="Genomic_DNA"/>
</dbReference>
<evidence type="ECO:0000256" key="1">
    <source>
        <dbReference type="SAM" id="MobiDB-lite"/>
    </source>
</evidence>
<feature type="region of interest" description="Disordered" evidence="1">
    <location>
        <begin position="341"/>
        <end position="384"/>
    </location>
</feature>
<dbReference type="VEuPathDB" id="CryptoDB:Cvel_7853"/>
<feature type="region of interest" description="Disordered" evidence="1">
    <location>
        <begin position="291"/>
        <end position="314"/>
    </location>
</feature>
<name>A0A0G4HQ01_9ALVE</name>
<feature type="region of interest" description="Disordered" evidence="1">
    <location>
        <begin position="1"/>
        <end position="184"/>
    </location>
</feature>
<gene>
    <name evidence="2" type="ORF">Cvel_7853</name>
</gene>
<proteinExistence type="predicted"/>
<evidence type="ECO:0000313" key="2">
    <source>
        <dbReference type="EMBL" id="CEM46330.1"/>
    </source>
</evidence>
<feature type="region of interest" description="Disordered" evidence="1">
    <location>
        <begin position="425"/>
        <end position="472"/>
    </location>
</feature>
<accession>A0A0G4HQ01</accession>
<feature type="compositionally biased region" description="Basic and acidic residues" evidence="1">
    <location>
        <begin position="425"/>
        <end position="435"/>
    </location>
</feature>
<protein>
    <submittedName>
        <fullName evidence="2">Uncharacterized protein</fullName>
    </submittedName>
</protein>
<dbReference type="AlphaFoldDB" id="A0A0G4HQ01"/>
<feature type="compositionally biased region" description="Basic and acidic residues" evidence="1">
    <location>
        <begin position="133"/>
        <end position="166"/>
    </location>
</feature>
<organism evidence="2">
    <name type="scientific">Chromera velia CCMP2878</name>
    <dbReference type="NCBI Taxonomy" id="1169474"/>
    <lineage>
        <taxon>Eukaryota</taxon>
        <taxon>Sar</taxon>
        <taxon>Alveolata</taxon>
        <taxon>Colpodellida</taxon>
        <taxon>Chromeraceae</taxon>
        <taxon>Chromera</taxon>
    </lineage>
</organism>